<dbReference type="SUPFAM" id="SSF56496">
    <property type="entry name" value="Fibrinogen C-terminal domain-like"/>
    <property type="match status" value="1"/>
</dbReference>
<dbReference type="AlphaFoldDB" id="A0AAU9FDI7"/>
<feature type="coiled-coil region" evidence="1">
    <location>
        <begin position="102"/>
        <end position="147"/>
    </location>
</feature>
<dbReference type="PROSITE" id="PS51406">
    <property type="entry name" value="FIBRINOGEN_C_2"/>
    <property type="match status" value="1"/>
</dbReference>
<feature type="chain" id="PRO_5044009478" evidence="2">
    <location>
        <begin position="35"/>
        <end position="351"/>
    </location>
</feature>
<keyword evidence="2" id="KW-0732">Signal</keyword>
<protein>
    <submittedName>
        <fullName evidence="4">Fibroleukin-like</fullName>
    </submittedName>
</protein>
<name>A0AAU9FDI7_DROMD</name>
<evidence type="ECO:0000256" key="2">
    <source>
        <dbReference type="SAM" id="SignalP"/>
    </source>
</evidence>
<evidence type="ECO:0000256" key="1">
    <source>
        <dbReference type="SAM" id="Coils"/>
    </source>
</evidence>
<keyword evidence="1" id="KW-0175">Coiled coil</keyword>
<dbReference type="InterPro" id="IPR036056">
    <property type="entry name" value="Fibrinogen-like_C"/>
</dbReference>
<dbReference type="CDD" id="cd00087">
    <property type="entry name" value="FReD"/>
    <property type="match status" value="1"/>
</dbReference>
<accession>A0AAU9FDI7</accession>
<feature type="domain" description="Fibrinogen C-terminal" evidence="3">
    <location>
        <begin position="130"/>
        <end position="348"/>
    </location>
</feature>
<dbReference type="GO" id="GO:0005615">
    <property type="term" value="C:extracellular space"/>
    <property type="evidence" value="ECO:0007669"/>
    <property type="project" value="TreeGrafter"/>
</dbReference>
<dbReference type="SMART" id="SM00186">
    <property type="entry name" value="FBG"/>
    <property type="match status" value="1"/>
</dbReference>
<reference evidence="4 5" key="1">
    <citation type="submission" date="2024-02" db="EMBL/GenBank/DDBJ databases">
        <title>A chromosome-level genome assembly of Drosophila madeirensis, a fruit fly species endemic to Madeira island.</title>
        <authorList>
            <person name="Tomihara K."/>
            <person name="Llopart A."/>
            <person name="Yamamoto D."/>
        </authorList>
    </citation>
    <scope>NUCLEOTIDE SEQUENCE [LARGE SCALE GENOMIC DNA]</scope>
    <source>
        <strain evidence="4 5">RF1</strain>
    </source>
</reference>
<evidence type="ECO:0000259" key="3">
    <source>
        <dbReference type="PROSITE" id="PS51406"/>
    </source>
</evidence>
<gene>
    <name evidence="4" type="ORF">DMAD_11539</name>
</gene>
<evidence type="ECO:0000313" key="5">
    <source>
        <dbReference type="Proteomes" id="UP001500889"/>
    </source>
</evidence>
<dbReference type="PANTHER" id="PTHR19143">
    <property type="entry name" value="FIBRINOGEN/TENASCIN/ANGIOPOEITIN"/>
    <property type="match status" value="1"/>
</dbReference>
<dbReference type="InterPro" id="IPR002181">
    <property type="entry name" value="Fibrinogen_a/b/g_C_dom"/>
</dbReference>
<organism evidence="4 5">
    <name type="scientific">Drosophila madeirensis</name>
    <name type="common">Fruit fly</name>
    <dbReference type="NCBI Taxonomy" id="30013"/>
    <lineage>
        <taxon>Eukaryota</taxon>
        <taxon>Metazoa</taxon>
        <taxon>Ecdysozoa</taxon>
        <taxon>Arthropoda</taxon>
        <taxon>Hexapoda</taxon>
        <taxon>Insecta</taxon>
        <taxon>Pterygota</taxon>
        <taxon>Neoptera</taxon>
        <taxon>Endopterygota</taxon>
        <taxon>Diptera</taxon>
        <taxon>Brachycera</taxon>
        <taxon>Muscomorpha</taxon>
        <taxon>Ephydroidea</taxon>
        <taxon>Drosophilidae</taxon>
        <taxon>Drosophila</taxon>
        <taxon>Sophophora</taxon>
    </lineage>
</organism>
<feature type="signal peptide" evidence="2">
    <location>
        <begin position="1"/>
        <end position="34"/>
    </location>
</feature>
<evidence type="ECO:0000313" key="4">
    <source>
        <dbReference type="EMBL" id="BFF93752.1"/>
    </source>
</evidence>
<sequence>MVLNRQCVSQGNMNNSGFVVILCWLLMQGKSSYGNLPQEVGIVEQCNGYCFSVVKPFLDHCAQLKEAADANNKLKDKIYTLDGTINNLQSQLLNSGAETKNLDEKIKEKDEIIKEKAEQIKEKVEQIKEKVEQIRDKDTQITDLREQVKMMYRVLAEKNDQLSKINQTSESLSGWTVIQRRFDGSVEFNRNWRDYRDGFGDPRGEFFIGLKKLHMMTAAEPQELYIDLGDVNGTYRHAKYDNFIVGSEEESFVLKSLGNYSGNAGDSLREHEKAKFATDDRDSPNKCVHSYDGPWWFNGSSCGKSSLNGKYFKEGIADGRNGVSWGHWNMFDYKLSLTFVKMTIRPRSPQT</sequence>
<dbReference type="Proteomes" id="UP001500889">
    <property type="component" value="Chromosome U"/>
</dbReference>
<proteinExistence type="predicted"/>
<dbReference type="Pfam" id="PF00147">
    <property type="entry name" value="Fibrinogen_C"/>
    <property type="match status" value="1"/>
</dbReference>
<dbReference type="Gene3D" id="3.90.215.10">
    <property type="entry name" value="Gamma Fibrinogen, chain A, domain 1"/>
    <property type="match status" value="1"/>
</dbReference>
<dbReference type="InterPro" id="IPR050373">
    <property type="entry name" value="Fibrinogen_C-term_domain"/>
</dbReference>
<dbReference type="PANTHER" id="PTHR19143:SF327">
    <property type="entry name" value="FI21813P1-RELATED"/>
    <property type="match status" value="1"/>
</dbReference>
<dbReference type="InterPro" id="IPR014716">
    <property type="entry name" value="Fibrinogen_a/b/g_C_1"/>
</dbReference>
<dbReference type="EMBL" id="AP029264">
    <property type="protein sequence ID" value="BFF93752.1"/>
    <property type="molecule type" value="Genomic_DNA"/>
</dbReference>
<keyword evidence="5" id="KW-1185">Reference proteome</keyword>